<dbReference type="OrthoDB" id="5644612at2"/>
<gene>
    <name evidence="2" type="ORF">NCTC13292_02304</name>
</gene>
<dbReference type="RefSeq" id="WP_115221898.1">
    <property type="nucleotide sequence ID" value="NZ_CAXYJE010000002.1"/>
</dbReference>
<evidence type="ECO:0000313" key="2">
    <source>
        <dbReference type="EMBL" id="STX43645.1"/>
    </source>
</evidence>
<keyword evidence="1" id="KW-1133">Transmembrane helix</keyword>
<protein>
    <submittedName>
        <fullName evidence="2">IcmC (DotE)</fullName>
    </submittedName>
</protein>
<keyword evidence="1" id="KW-0472">Membrane</keyword>
<reference evidence="2 3" key="1">
    <citation type="submission" date="2018-06" db="EMBL/GenBank/DDBJ databases">
        <authorList>
            <consortium name="Pathogen Informatics"/>
            <person name="Doyle S."/>
        </authorList>
    </citation>
    <scope>NUCLEOTIDE SEQUENCE [LARGE SCALE GENOMIC DNA]</scope>
    <source>
        <strain evidence="2 3">NCTC13292</strain>
    </source>
</reference>
<dbReference type="AlphaFoldDB" id="A0A378J7P5"/>
<keyword evidence="1" id="KW-0812">Transmembrane</keyword>
<proteinExistence type="predicted"/>
<feature type="transmembrane region" description="Helical" evidence="1">
    <location>
        <begin position="69"/>
        <end position="89"/>
    </location>
</feature>
<organism evidence="2 3">
    <name type="scientific">Legionella donaldsonii</name>
    <dbReference type="NCBI Taxonomy" id="45060"/>
    <lineage>
        <taxon>Bacteria</taxon>
        <taxon>Pseudomonadati</taxon>
        <taxon>Pseudomonadota</taxon>
        <taxon>Gammaproteobacteria</taxon>
        <taxon>Legionellales</taxon>
        <taxon>Legionellaceae</taxon>
        <taxon>Legionella</taxon>
    </lineage>
</organism>
<feature type="transmembrane region" description="Helical" evidence="1">
    <location>
        <begin position="29"/>
        <end position="49"/>
    </location>
</feature>
<evidence type="ECO:0000256" key="1">
    <source>
        <dbReference type="SAM" id="Phobius"/>
    </source>
</evidence>
<name>A0A378J7P5_9GAMM</name>
<dbReference type="Proteomes" id="UP000254677">
    <property type="component" value="Unassembled WGS sequence"/>
</dbReference>
<evidence type="ECO:0000313" key="3">
    <source>
        <dbReference type="Proteomes" id="UP000254677"/>
    </source>
</evidence>
<sequence length="189" mass="19917">MSGTSNSWIASQVDVLTNLATNLLPVERMVTGAAYVIGLAFAFKAIYSLKMYGESRTMMSSNTSMKEPVIYLIVAGMLIYFPTGMAIMLNTTFGSSNILQYAPVNSNNPLISSLFGPGNQAGWALSVIIQVIGVVAFVRGWVLIARSASQGQPPGGTGKGLMHVFGGILAMNVVATLQIINNTLYGTGG</sequence>
<keyword evidence="3" id="KW-1185">Reference proteome</keyword>
<accession>A0A378J7P5</accession>
<feature type="transmembrane region" description="Helical" evidence="1">
    <location>
        <begin position="123"/>
        <end position="148"/>
    </location>
</feature>
<feature type="transmembrane region" description="Helical" evidence="1">
    <location>
        <begin position="160"/>
        <end position="180"/>
    </location>
</feature>
<dbReference type="EMBL" id="UGOA01000001">
    <property type="protein sequence ID" value="STX43645.1"/>
    <property type="molecule type" value="Genomic_DNA"/>
</dbReference>